<dbReference type="Pfam" id="PF18388">
    <property type="entry name" value="ATG29_N"/>
    <property type="match status" value="1"/>
</dbReference>
<protein>
    <recommendedName>
        <fullName evidence="3">Autophagy-related protein 29</fullName>
    </recommendedName>
</protein>
<keyword evidence="5" id="KW-0653">Protein transport</keyword>
<dbReference type="GO" id="GO:0015031">
    <property type="term" value="P:protein transport"/>
    <property type="evidence" value="ECO:0007669"/>
    <property type="project" value="UniProtKB-KW"/>
</dbReference>
<dbReference type="Gene3D" id="1.10.10.2570">
    <property type="match status" value="1"/>
</dbReference>
<feature type="region of interest" description="Disordered" evidence="7">
    <location>
        <begin position="82"/>
        <end position="392"/>
    </location>
</feature>
<dbReference type="AlphaFoldDB" id="A0A151GPB6"/>
<dbReference type="Proteomes" id="UP000076580">
    <property type="component" value="Chromosome 01"/>
</dbReference>
<reference evidence="9 10" key="1">
    <citation type="journal article" date="2016" name="Sci. Rep.">
        <title>Insights into Adaptations to a Near-Obligate Nematode Endoparasitic Lifestyle from the Finished Genome of Drechmeria coniospora.</title>
        <authorList>
            <person name="Zhang L."/>
            <person name="Zhou Z."/>
            <person name="Guo Q."/>
            <person name="Fokkens L."/>
            <person name="Miskei M."/>
            <person name="Pocsi I."/>
            <person name="Zhang W."/>
            <person name="Chen M."/>
            <person name="Wang L."/>
            <person name="Sun Y."/>
            <person name="Donzelli B.G."/>
            <person name="Gibson D.M."/>
            <person name="Nelson D.R."/>
            <person name="Luo J.G."/>
            <person name="Rep M."/>
            <person name="Liu H."/>
            <person name="Yang S."/>
            <person name="Wang J."/>
            <person name="Krasnoff S.B."/>
            <person name="Xu Y."/>
            <person name="Molnar I."/>
            <person name="Lin M."/>
        </authorList>
    </citation>
    <scope>NUCLEOTIDE SEQUENCE [LARGE SCALE GENOMIC DNA]</scope>
    <source>
        <strain evidence="9 10">ARSEF 6962</strain>
    </source>
</reference>
<comment type="similarity">
    <text evidence="2">Belongs to the ATG29 family.</text>
</comment>
<keyword evidence="6" id="KW-0072">Autophagy</keyword>
<feature type="compositionally biased region" description="Acidic residues" evidence="7">
    <location>
        <begin position="234"/>
        <end position="245"/>
    </location>
</feature>
<feature type="compositionally biased region" description="Polar residues" evidence="7">
    <location>
        <begin position="251"/>
        <end position="265"/>
    </location>
</feature>
<name>A0A151GPB6_DRECN</name>
<evidence type="ECO:0000259" key="8">
    <source>
        <dbReference type="Pfam" id="PF18388"/>
    </source>
</evidence>
<evidence type="ECO:0000256" key="1">
    <source>
        <dbReference type="ARBA" id="ARBA00004329"/>
    </source>
</evidence>
<feature type="compositionally biased region" description="Polar residues" evidence="7">
    <location>
        <begin position="284"/>
        <end position="297"/>
    </location>
</feature>
<feature type="compositionally biased region" description="Polar residues" evidence="7">
    <location>
        <begin position="331"/>
        <end position="358"/>
    </location>
</feature>
<dbReference type="GO" id="GO:0000045">
    <property type="term" value="P:autophagosome assembly"/>
    <property type="evidence" value="ECO:0007669"/>
    <property type="project" value="InterPro"/>
</dbReference>
<organism evidence="9 10">
    <name type="scientific">Drechmeria coniospora</name>
    <name type="common">Nematophagous fungus</name>
    <name type="synonym">Meria coniospora</name>
    <dbReference type="NCBI Taxonomy" id="98403"/>
    <lineage>
        <taxon>Eukaryota</taxon>
        <taxon>Fungi</taxon>
        <taxon>Dikarya</taxon>
        <taxon>Ascomycota</taxon>
        <taxon>Pezizomycotina</taxon>
        <taxon>Sordariomycetes</taxon>
        <taxon>Hypocreomycetidae</taxon>
        <taxon>Hypocreales</taxon>
        <taxon>Ophiocordycipitaceae</taxon>
        <taxon>Drechmeria</taxon>
    </lineage>
</organism>
<evidence type="ECO:0000256" key="5">
    <source>
        <dbReference type="ARBA" id="ARBA00022927"/>
    </source>
</evidence>
<accession>A0A151GPB6</accession>
<dbReference type="RefSeq" id="XP_040658299.1">
    <property type="nucleotide sequence ID" value="XM_040797416.1"/>
</dbReference>
<dbReference type="GeneID" id="63712717"/>
<dbReference type="InterPro" id="IPR040666">
    <property type="entry name" value="Atg29_N"/>
</dbReference>
<feature type="compositionally biased region" description="Low complexity" evidence="7">
    <location>
        <begin position="224"/>
        <end position="233"/>
    </location>
</feature>
<comment type="subcellular location">
    <subcellularLocation>
        <location evidence="1">Preautophagosomal structure</location>
    </subcellularLocation>
</comment>
<feature type="domain" description="Atg29 N-terminal" evidence="8">
    <location>
        <begin position="8"/>
        <end position="33"/>
    </location>
</feature>
<evidence type="ECO:0000256" key="6">
    <source>
        <dbReference type="ARBA" id="ARBA00023006"/>
    </source>
</evidence>
<dbReference type="InterPro" id="IPR039113">
    <property type="entry name" value="ATG29"/>
</dbReference>
<evidence type="ECO:0000256" key="2">
    <source>
        <dbReference type="ARBA" id="ARBA00010082"/>
    </source>
</evidence>
<sequence length="392" mass="41102">MNEHIYTVHWDSGKDDALWKILSEAAQTEIDCGESSVGPHHAAADETLADCRRAEQFDVPVDFLLQQVDFLTERHASQVRAQVRKATAAAKGPSSSPNPGERASSALSVRRDASNPLHDSGTPLAGSSRPMASRNTSAGTNAAAVKDAAGSSPRLPAGGRADGTEQRRRRLSSLSVASPTVKSPPLAAEEGSASLGPAESNSTVSSDEDESSPANSRIIRRPPRFQQQPQEVAEPYEEEDGDESEPAFQPYPSQSNQVSSAQDLASTLKGDGRPAQRGPKQPVLESQTSDSSASSVPILQRPGKSRDLKGAGPLSPRRTAELAAGGKAKANSRSGSDGTPSMGSSFSDLDDASVTQSALEEALASHMKRGASSRFSISGAFRSRYNAGSSQP</sequence>
<evidence type="ECO:0000313" key="9">
    <source>
        <dbReference type="EMBL" id="KYK58947.1"/>
    </source>
</evidence>
<dbReference type="PANTHER" id="PTHR40012:SF1">
    <property type="entry name" value="AUTOPHAGY-RELATED PROTEIN 29"/>
    <property type="match status" value="1"/>
</dbReference>
<evidence type="ECO:0000256" key="3">
    <source>
        <dbReference type="ARBA" id="ARBA00013784"/>
    </source>
</evidence>
<dbReference type="InterPro" id="IPR039362">
    <property type="entry name" value="ATG29_sf"/>
</dbReference>
<comment type="caution">
    <text evidence="9">The sequence shown here is derived from an EMBL/GenBank/DDBJ whole genome shotgun (WGS) entry which is preliminary data.</text>
</comment>
<evidence type="ECO:0000256" key="7">
    <source>
        <dbReference type="SAM" id="MobiDB-lite"/>
    </source>
</evidence>
<keyword evidence="10" id="KW-1185">Reference proteome</keyword>
<dbReference type="STRING" id="98403.A0A151GPB6"/>
<gene>
    <name evidence="9" type="ORF">DCS_00074</name>
</gene>
<dbReference type="EMBL" id="LAYC01000001">
    <property type="protein sequence ID" value="KYK58947.1"/>
    <property type="molecule type" value="Genomic_DNA"/>
</dbReference>
<evidence type="ECO:0000256" key="4">
    <source>
        <dbReference type="ARBA" id="ARBA00022448"/>
    </source>
</evidence>
<dbReference type="InParanoid" id="A0A151GPB6"/>
<keyword evidence="4" id="KW-0813">Transport</keyword>
<dbReference type="GO" id="GO:0000407">
    <property type="term" value="C:phagophore assembly site"/>
    <property type="evidence" value="ECO:0007669"/>
    <property type="project" value="UniProtKB-SubCell"/>
</dbReference>
<dbReference type="PANTHER" id="PTHR40012">
    <property type="entry name" value="AUTOPHAGY-RELATED PROTEIN 29"/>
    <property type="match status" value="1"/>
</dbReference>
<evidence type="ECO:0000313" key="10">
    <source>
        <dbReference type="Proteomes" id="UP000076580"/>
    </source>
</evidence>
<proteinExistence type="inferred from homology"/>